<evidence type="ECO:0000259" key="1">
    <source>
        <dbReference type="PROSITE" id="PS50943"/>
    </source>
</evidence>
<feature type="domain" description="HTH cro/C1-type" evidence="1">
    <location>
        <begin position="14"/>
        <end position="70"/>
    </location>
</feature>
<reference evidence="3" key="1">
    <citation type="submission" date="2019-07" db="EMBL/GenBank/DDBJ databases">
        <title>Chitinimonas sp. nov., isolated from Ny-Alesund, arctica soil.</title>
        <authorList>
            <person name="Xu Q."/>
            <person name="Peng F."/>
        </authorList>
    </citation>
    <scope>NUCLEOTIDE SEQUENCE [LARGE SCALE GENOMIC DNA]</scope>
    <source>
        <strain evidence="3">R3-44</strain>
    </source>
</reference>
<gene>
    <name evidence="2" type="ORF">FNU76_19385</name>
</gene>
<dbReference type="RefSeq" id="WP_144279723.1">
    <property type="nucleotide sequence ID" value="NZ_CP041730.1"/>
</dbReference>
<dbReference type="SMART" id="SM00530">
    <property type="entry name" value="HTH_XRE"/>
    <property type="match status" value="1"/>
</dbReference>
<dbReference type="GO" id="GO:0003677">
    <property type="term" value="F:DNA binding"/>
    <property type="evidence" value="ECO:0007669"/>
    <property type="project" value="InterPro"/>
</dbReference>
<dbReference type="InterPro" id="IPR001387">
    <property type="entry name" value="Cro/C1-type_HTH"/>
</dbReference>
<dbReference type="OrthoDB" id="9810578at2"/>
<dbReference type="PROSITE" id="PS50943">
    <property type="entry name" value="HTH_CROC1"/>
    <property type="match status" value="1"/>
</dbReference>
<protein>
    <submittedName>
        <fullName evidence="2">Helix-turn-helix transcriptional regulator</fullName>
    </submittedName>
</protein>
<dbReference type="CDD" id="cd00093">
    <property type="entry name" value="HTH_XRE"/>
    <property type="match status" value="1"/>
</dbReference>
<proteinExistence type="predicted"/>
<keyword evidence="3" id="KW-1185">Reference proteome</keyword>
<sequence length="73" mass="7518">MMPIQSAAQLGSALRLARKQLGLTQPDLALAAGVGVRFIVDLEAGKPTVQLQSVLKVIAALGVELALTGLDLP</sequence>
<dbReference type="SUPFAM" id="SSF47413">
    <property type="entry name" value="lambda repressor-like DNA-binding domains"/>
    <property type="match status" value="1"/>
</dbReference>
<name>A0A516SJL6_9NEIS</name>
<dbReference type="InterPro" id="IPR010982">
    <property type="entry name" value="Lambda_DNA-bd_dom_sf"/>
</dbReference>
<evidence type="ECO:0000313" key="2">
    <source>
        <dbReference type="EMBL" id="QDQ28340.1"/>
    </source>
</evidence>
<dbReference type="NCBIfam" id="TIGR03070">
    <property type="entry name" value="couple_hipB"/>
    <property type="match status" value="1"/>
</dbReference>
<organism evidence="2 3">
    <name type="scientific">Chitinimonas arctica</name>
    <dbReference type="NCBI Taxonomy" id="2594795"/>
    <lineage>
        <taxon>Bacteria</taxon>
        <taxon>Pseudomonadati</taxon>
        <taxon>Pseudomonadota</taxon>
        <taxon>Betaproteobacteria</taxon>
        <taxon>Neisseriales</taxon>
        <taxon>Chitinibacteraceae</taxon>
        <taxon>Chitinimonas</taxon>
    </lineage>
</organism>
<dbReference type="Pfam" id="PF01381">
    <property type="entry name" value="HTH_3"/>
    <property type="match status" value="1"/>
</dbReference>
<dbReference type="EMBL" id="CP041730">
    <property type="protein sequence ID" value="QDQ28340.1"/>
    <property type="molecule type" value="Genomic_DNA"/>
</dbReference>
<accession>A0A516SJL6</accession>
<dbReference type="Proteomes" id="UP000317550">
    <property type="component" value="Chromosome"/>
</dbReference>
<dbReference type="KEGG" id="cari:FNU76_19385"/>
<dbReference type="Gene3D" id="1.10.260.40">
    <property type="entry name" value="lambda repressor-like DNA-binding domains"/>
    <property type="match status" value="1"/>
</dbReference>
<evidence type="ECO:0000313" key="3">
    <source>
        <dbReference type="Proteomes" id="UP000317550"/>
    </source>
</evidence>
<dbReference type="AlphaFoldDB" id="A0A516SJL6"/>
<dbReference type="InterPro" id="IPR017507">
    <property type="entry name" value="Tscrpt_reg_HipB-like"/>
</dbReference>